<feature type="coiled-coil region" evidence="1">
    <location>
        <begin position="328"/>
        <end position="362"/>
    </location>
</feature>
<sequence>MKKQKKKTLQLRLNEIKQSNDPTLLPVTFSIIDFEVSNNNAIVSEEVALEAANTLLNKPIVTRYYQVEEPGSPTDALGSHEEFLSTNRNGEQRLKLNTTPIGTFTTPGYKGTIQTEDGEKEVLLADGVLWKSRFPDACELLKEWHVRGIEVHSSCEFLYENYSFVDGVEHILSPIIFDGHCVLNSENRGNHSIVLPAYDSSKLVSFNEFAGFERLVAQALNQNNTKESEKVKFKKTFELSHDDIRSKIYEAFSEKLAEQEDVWISDTFDNYFIANIYSWSEDDAYDKYFKFNYSKSESAVEIDFDSKTEVFLKRNWEEVVPQETQNLLNQKDTEISELTSKLNSAQEDKASVEAKFNGASEKLVSLNQAVTELKPYKEKYESEKLEQKLNSQKEHYEGKFTALNAKEQYETEEVQTLVAQSANEGEEASQATMKLNSMLVELVTVKAEEAHSTATLALNSTRQDLIPAENDFFSRFSE</sequence>
<organism evidence="2 3">
    <name type="scientific">Terribacillus aidingensis</name>
    <dbReference type="NCBI Taxonomy" id="586416"/>
    <lineage>
        <taxon>Bacteria</taxon>
        <taxon>Bacillati</taxon>
        <taxon>Bacillota</taxon>
        <taxon>Bacilli</taxon>
        <taxon>Bacillales</taxon>
        <taxon>Bacillaceae</taxon>
        <taxon>Terribacillus</taxon>
    </lineage>
</organism>
<reference evidence="3" key="1">
    <citation type="submission" date="2017-09" db="EMBL/GenBank/DDBJ databases">
        <authorList>
            <person name="Varghese N."/>
            <person name="Submissions S."/>
        </authorList>
    </citation>
    <scope>NUCLEOTIDE SEQUENCE [LARGE SCALE GENOMIC DNA]</scope>
    <source>
        <strain evidence="3">CGMCC 1.8913</strain>
    </source>
</reference>
<evidence type="ECO:0000256" key="1">
    <source>
        <dbReference type="SAM" id="Coils"/>
    </source>
</evidence>
<keyword evidence="1" id="KW-0175">Coiled coil</keyword>
<evidence type="ECO:0000313" key="2">
    <source>
        <dbReference type="EMBL" id="SNZ09954.1"/>
    </source>
</evidence>
<name>A0A285NKA4_9BACI</name>
<gene>
    <name evidence="2" type="ORF">SAMN05421503_1435</name>
</gene>
<dbReference type="Proteomes" id="UP000219356">
    <property type="component" value="Unassembled WGS sequence"/>
</dbReference>
<dbReference type="EMBL" id="OBEK01000002">
    <property type="protein sequence ID" value="SNZ09954.1"/>
    <property type="molecule type" value="Genomic_DNA"/>
</dbReference>
<proteinExistence type="predicted"/>
<dbReference type="AlphaFoldDB" id="A0A285NKA4"/>
<evidence type="ECO:0000313" key="3">
    <source>
        <dbReference type="Proteomes" id="UP000219356"/>
    </source>
</evidence>
<keyword evidence="3" id="KW-1185">Reference proteome</keyword>
<dbReference type="RefSeq" id="WP_097040691.1">
    <property type="nucleotide sequence ID" value="NZ_OBEK01000002.1"/>
</dbReference>
<dbReference type="OrthoDB" id="2329786at2"/>
<accession>A0A285NKA4</accession>
<protein>
    <submittedName>
        <fullName evidence="2">Uncharacterized protein</fullName>
    </submittedName>
</protein>